<dbReference type="CDD" id="cd05466">
    <property type="entry name" value="PBP2_LTTR_substrate"/>
    <property type="match status" value="1"/>
</dbReference>
<dbReference type="AlphaFoldDB" id="A0A1T5NBP2"/>
<dbReference type="PROSITE" id="PS50931">
    <property type="entry name" value="HTH_LYSR"/>
    <property type="match status" value="1"/>
</dbReference>
<evidence type="ECO:0000259" key="5">
    <source>
        <dbReference type="PROSITE" id="PS50931"/>
    </source>
</evidence>
<dbReference type="InterPro" id="IPR000847">
    <property type="entry name" value="LysR_HTH_N"/>
</dbReference>
<dbReference type="Gene3D" id="3.40.190.290">
    <property type="match status" value="1"/>
</dbReference>
<dbReference type="GO" id="GO:0005829">
    <property type="term" value="C:cytosol"/>
    <property type="evidence" value="ECO:0007669"/>
    <property type="project" value="TreeGrafter"/>
</dbReference>
<keyword evidence="4" id="KW-0804">Transcription</keyword>
<proteinExistence type="inferred from homology"/>
<dbReference type="PANTHER" id="PTHR30419:SF8">
    <property type="entry name" value="NITROGEN ASSIMILATION TRANSCRIPTIONAL ACTIVATOR-RELATED"/>
    <property type="match status" value="1"/>
</dbReference>
<dbReference type="SUPFAM" id="SSF46785">
    <property type="entry name" value="Winged helix' DNA-binding domain"/>
    <property type="match status" value="1"/>
</dbReference>
<dbReference type="FunFam" id="1.10.10.10:FF:000001">
    <property type="entry name" value="LysR family transcriptional regulator"/>
    <property type="match status" value="1"/>
</dbReference>
<reference evidence="6 7" key="1">
    <citation type="submission" date="2017-02" db="EMBL/GenBank/DDBJ databases">
        <authorList>
            <person name="Peterson S.W."/>
        </authorList>
    </citation>
    <scope>NUCLEOTIDE SEQUENCE [LARGE SCALE GENOMIC DNA]</scope>
    <source>
        <strain evidence="6 7">DSM 18108</strain>
    </source>
</reference>
<keyword evidence="3" id="KW-0238">DNA-binding</keyword>
<keyword evidence="7" id="KW-1185">Reference proteome</keyword>
<evidence type="ECO:0000256" key="2">
    <source>
        <dbReference type="ARBA" id="ARBA00023015"/>
    </source>
</evidence>
<name>A0A1T5NBP2_9BACT</name>
<dbReference type="InterPro" id="IPR036390">
    <property type="entry name" value="WH_DNA-bd_sf"/>
</dbReference>
<evidence type="ECO:0000256" key="1">
    <source>
        <dbReference type="ARBA" id="ARBA00009437"/>
    </source>
</evidence>
<dbReference type="GO" id="GO:0003700">
    <property type="term" value="F:DNA-binding transcription factor activity"/>
    <property type="evidence" value="ECO:0007669"/>
    <property type="project" value="InterPro"/>
</dbReference>
<dbReference type="PRINTS" id="PR00039">
    <property type="entry name" value="HTHLYSR"/>
</dbReference>
<evidence type="ECO:0000256" key="3">
    <source>
        <dbReference type="ARBA" id="ARBA00023125"/>
    </source>
</evidence>
<feature type="domain" description="HTH lysR-type" evidence="5">
    <location>
        <begin position="1"/>
        <end position="58"/>
    </location>
</feature>
<organism evidence="6 7">
    <name type="scientific">Chitinophaga ginsengisegetis</name>
    <dbReference type="NCBI Taxonomy" id="393003"/>
    <lineage>
        <taxon>Bacteria</taxon>
        <taxon>Pseudomonadati</taxon>
        <taxon>Bacteroidota</taxon>
        <taxon>Chitinophagia</taxon>
        <taxon>Chitinophagales</taxon>
        <taxon>Chitinophagaceae</taxon>
        <taxon>Chitinophaga</taxon>
    </lineage>
</organism>
<evidence type="ECO:0000256" key="4">
    <source>
        <dbReference type="ARBA" id="ARBA00023163"/>
    </source>
</evidence>
<evidence type="ECO:0000313" key="6">
    <source>
        <dbReference type="EMBL" id="SKC97629.1"/>
    </source>
</evidence>
<evidence type="ECO:0000313" key="7">
    <source>
        <dbReference type="Proteomes" id="UP000190166"/>
    </source>
</evidence>
<dbReference type="SUPFAM" id="SSF53850">
    <property type="entry name" value="Periplasmic binding protein-like II"/>
    <property type="match status" value="1"/>
</dbReference>
<dbReference type="InterPro" id="IPR005119">
    <property type="entry name" value="LysR_subst-bd"/>
</dbReference>
<dbReference type="GO" id="GO:0003677">
    <property type="term" value="F:DNA binding"/>
    <property type="evidence" value="ECO:0007669"/>
    <property type="project" value="UniProtKB-KW"/>
</dbReference>
<dbReference type="InterPro" id="IPR036388">
    <property type="entry name" value="WH-like_DNA-bd_sf"/>
</dbReference>
<dbReference type="STRING" id="393003.SAMN05660461_0967"/>
<dbReference type="PANTHER" id="PTHR30419">
    <property type="entry name" value="HTH-TYPE TRANSCRIPTIONAL REGULATOR YBHD"/>
    <property type="match status" value="1"/>
</dbReference>
<keyword evidence="2" id="KW-0805">Transcription regulation</keyword>
<dbReference type="EMBL" id="FUZZ01000001">
    <property type="protein sequence ID" value="SKC97629.1"/>
    <property type="molecule type" value="Genomic_DNA"/>
</dbReference>
<dbReference type="InterPro" id="IPR050950">
    <property type="entry name" value="HTH-type_LysR_regulators"/>
</dbReference>
<accession>A0A1T5NBP2</accession>
<dbReference type="Gene3D" id="1.10.10.10">
    <property type="entry name" value="Winged helix-like DNA-binding domain superfamily/Winged helix DNA-binding domain"/>
    <property type="match status" value="1"/>
</dbReference>
<dbReference type="Pfam" id="PF00126">
    <property type="entry name" value="HTH_1"/>
    <property type="match status" value="1"/>
</dbReference>
<sequence>MELRQLKYFIHAAEQLNFTNAAAELYITQSTLSQQIKQLEDDLCVPLFDRLGKRVRLTDAGNQFLSHARKTLREADEGRQVLQDLIGLKTGNLTVGATYGLTAVLVEAIAAFNDRYPGISIQIIFGSTEYLLECVYKAKIDCMLSFMPVQPSDSLDIKPLFTATLSLVVHRSNEMTKRRKVALQQLTRLQLALPAKSYSVRNYLDEALANEGIKLPGAIEVNDINALLQLADTGRWCTVLMSSSLFNFPSLKAIPLEGTGMQRQATITLPLGVYQKKSLVAFREIISKKQGNKRGPGD</sequence>
<dbReference type="RefSeq" id="WP_079468266.1">
    <property type="nucleotide sequence ID" value="NZ_FUZZ01000001.1"/>
</dbReference>
<gene>
    <name evidence="6" type="ORF">SAMN05660461_0967</name>
</gene>
<comment type="similarity">
    <text evidence="1">Belongs to the LysR transcriptional regulatory family.</text>
</comment>
<dbReference type="Proteomes" id="UP000190166">
    <property type="component" value="Unassembled WGS sequence"/>
</dbReference>
<protein>
    <submittedName>
        <fullName evidence="6">LysR family transcriptional regulator, cyn operon transcriptional activator</fullName>
    </submittedName>
</protein>
<dbReference type="Pfam" id="PF03466">
    <property type="entry name" value="LysR_substrate"/>
    <property type="match status" value="1"/>
</dbReference>